<dbReference type="InterPro" id="IPR050807">
    <property type="entry name" value="TransReg_Diox_bact_type"/>
</dbReference>
<dbReference type="SMART" id="SM00530">
    <property type="entry name" value="HTH_XRE"/>
    <property type="match status" value="1"/>
</dbReference>
<organism evidence="5 6">
    <name type="scientific">Brevundimonas diminuta</name>
    <name type="common">Pseudomonas diminuta</name>
    <dbReference type="NCBI Taxonomy" id="293"/>
    <lineage>
        <taxon>Bacteria</taxon>
        <taxon>Pseudomonadati</taxon>
        <taxon>Pseudomonadota</taxon>
        <taxon>Alphaproteobacteria</taxon>
        <taxon>Caulobacterales</taxon>
        <taxon>Caulobacteraceae</taxon>
        <taxon>Brevundimonas</taxon>
    </lineage>
</organism>
<protein>
    <submittedName>
        <fullName evidence="5">Transcriptional regulator</fullName>
    </submittedName>
</protein>
<dbReference type="InterPro" id="IPR010982">
    <property type="entry name" value="Lambda_DNA-bd_dom_sf"/>
</dbReference>
<proteinExistence type="predicted"/>
<dbReference type="PANTHER" id="PTHR46797">
    <property type="entry name" value="HTH-TYPE TRANSCRIPTIONAL REGULATOR"/>
    <property type="match status" value="1"/>
</dbReference>
<evidence type="ECO:0000256" key="3">
    <source>
        <dbReference type="ARBA" id="ARBA00023163"/>
    </source>
</evidence>
<dbReference type="Gene3D" id="1.10.260.40">
    <property type="entry name" value="lambda repressor-like DNA-binding domains"/>
    <property type="match status" value="1"/>
</dbReference>
<keyword evidence="3" id="KW-0804">Transcription</keyword>
<keyword evidence="2" id="KW-0238">DNA-binding</keyword>
<dbReference type="PROSITE" id="PS50943">
    <property type="entry name" value="HTH_CROC1"/>
    <property type="match status" value="1"/>
</dbReference>
<dbReference type="CDD" id="cd00093">
    <property type="entry name" value="HTH_XRE"/>
    <property type="match status" value="1"/>
</dbReference>
<reference evidence="5 6" key="1">
    <citation type="submission" date="2017-06" db="EMBL/GenBank/DDBJ databases">
        <title>Biodegradation of gentamicin by bacterial consortia AMQD4 in synthetic medium and raw gentamicin sewage.</title>
        <authorList>
            <person name="Chang H."/>
            <person name="Feng Y."/>
            <person name="Li Z."/>
            <person name="Xue J."/>
            <person name="Cheng D."/>
        </authorList>
    </citation>
    <scope>NUCLEOTIDE SEQUENCE [LARGE SCALE GENOMIC DNA]</scope>
    <source>
        <strain evidence="5 6">BZC3</strain>
    </source>
</reference>
<dbReference type="EMBL" id="CP021995">
    <property type="protein sequence ID" value="ASD28031.1"/>
    <property type="molecule type" value="Genomic_DNA"/>
</dbReference>
<dbReference type="GO" id="GO:0003677">
    <property type="term" value="F:DNA binding"/>
    <property type="evidence" value="ECO:0007669"/>
    <property type="project" value="UniProtKB-KW"/>
</dbReference>
<dbReference type="Proteomes" id="UP000197024">
    <property type="component" value="Chromosome"/>
</dbReference>
<evidence type="ECO:0000313" key="6">
    <source>
        <dbReference type="Proteomes" id="UP000197024"/>
    </source>
</evidence>
<name>A0A1Z3M0Q6_BREDI</name>
<reference evidence="5 6" key="2">
    <citation type="submission" date="2017-06" db="EMBL/GenBank/DDBJ databases">
        <authorList>
            <person name="Kim H.J."/>
            <person name="Triplett B.A."/>
        </authorList>
    </citation>
    <scope>NUCLEOTIDE SEQUENCE [LARGE SCALE GENOMIC DNA]</scope>
    <source>
        <strain evidence="5 6">BZC3</strain>
    </source>
</reference>
<dbReference type="GO" id="GO:0005829">
    <property type="term" value="C:cytosol"/>
    <property type="evidence" value="ECO:0007669"/>
    <property type="project" value="TreeGrafter"/>
</dbReference>
<dbReference type="InterPro" id="IPR001387">
    <property type="entry name" value="Cro/C1-type_HTH"/>
</dbReference>
<dbReference type="SUPFAM" id="SSF47413">
    <property type="entry name" value="lambda repressor-like DNA-binding domains"/>
    <property type="match status" value="1"/>
</dbReference>
<gene>
    <name evidence="5" type="ORF">CD943_14705</name>
</gene>
<feature type="domain" description="HTH cro/C1-type" evidence="4">
    <location>
        <begin position="12"/>
        <end position="66"/>
    </location>
</feature>
<evidence type="ECO:0000256" key="2">
    <source>
        <dbReference type="ARBA" id="ARBA00023125"/>
    </source>
</evidence>
<dbReference type="AlphaFoldDB" id="A0A1Z3M0Q6"/>
<dbReference type="PANTHER" id="PTHR46797:SF23">
    <property type="entry name" value="HTH-TYPE TRANSCRIPTIONAL REGULATOR SUTR"/>
    <property type="match status" value="1"/>
</dbReference>
<dbReference type="Pfam" id="PF01381">
    <property type="entry name" value="HTH_3"/>
    <property type="match status" value="1"/>
</dbReference>
<accession>A0A1Z3M0Q6</accession>
<dbReference type="RefSeq" id="WP_088411516.1">
    <property type="nucleotide sequence ID" value="NZ_CP021995.1"/>
</dbReference>
<keyword evidence="1" id="KW-0805">Transcription regulation</keyword>
<sequence>MQDWRKIVGSNVRALRIAKGITQEELAFEADLDLTYVGGIERGKRNPSLMVMARLAEALGVTLIALVSGKG</sequence>
<evidence type="ECO:0000259" key="4">
    <source>
        <dbReference type="PROSITE" id="PS50943"/>
    </source>
</evidence>
<evidence type="ECO:0000313" key="5">
    <source>
        <dbReference type="EMBL" id="ASD28031.1"/>
    </source>
</evidence>
<dbReference type="GO" id="GO:0003700">
    <property type="term" value="F:DNA-binding transcription factor activity"/>
    <property type="evidence" value="ECO:0007669"/>
    <property type="project" value="TreeGrafter"/>
</dbReference>
<evidence type="ECO:0000256" key="1">
    <source>
        <dbReference type="ARBA" id="ARBA00023015"/>
    </source>
</evidence>